<dbReference type="GO" id="GO:0030234">
    <property type="term" value="F:enzyme regulator activity"/>
    <property type="evidence" value="ECO:0007669"/>
    <property type="project" value="TreeGrafter"/>
</dbReference>
<comment type="caution">
    <text evidence="3">The sequence shown here is derived from an EMBL/GenBank/DDBJ whole genome shotgun (WGS) entry which is preliminary data.</text>
</comment>
<sequence length="162" mass="18437">RFYQFALSPTAEARMVARRVLADGHRVGIAIVPSGQWGTRVLDAFRRQFQAGGGRLLATTRIDLRQNDYAGPITHVLLINQSYQRLRDLESLFNMPLKFVPRRRQDIQFIFAPAPASAERQIEPELRFFYANGVPTYSTSDAFARSDGQRESRRTAVSRHAV</sequence>
<dbReference type="AlphaFoldDB" id="T0ZN08"/>
<name>T0ZN08_9ZZZZ</name>
<dbReference type="GO" id="GO:0009252">
    <property type="term" value="P:peptidoglycan biosynthetic process"/>
    <property type="evidence" value="ECO:0007669"/>
    <property type="project" value="TreeGrafter"/>
</dbReference>
<dbReference type="Pfam" id="PF04348">
    <property type="entry name" value="LppC"/>
    <property type="match status" value="1"/>
</dbReference>
<organism evidence="3">
    <name type="scientific">mine drainage metagenome</name>
    <dbReference type="NCBI Taxonomy" id="410659"/>
    <lineage>
        <taxon>unclassified sequences</taxon>
        <taxon>metagenomes</taxon>
        <taxon>ecological metagenomes</taxon>
    </lineage>
</organism>
<keyword evidence="3" id="KW-0449">Lipoprotein</keyword>
<dbReference type="SUPFAM" id="SSF53822">
    <property type="entry name" value="Periplasmic binding protein-like I"/>
    <property type="match status" value="1"/>
</dbReference>
<evidence type="ECO:0000313" key="3">
    <source>
        <dbReference type="EMBL" id="EQD31180.1"/>
    </source>
</evidence>
<gene>
    <name evidence="3" type="ORF">B1A_20050</name>
</gene>
<dbReference type="InterPro" id="IPR028082">
    <property type="entry name" value="Peripla_BP_I"/>
</dbReference>
<dbReference type="InterPro" id="IPR007443">
    <property type="entry name" value="LpoA"/>
</dbReference>
<feature type="region of interest" description="Disordered" evidence="2">
    <location>
        <begin position="141"/>
        <end position="162"/>
    </location>
</feature>
<keyword evidence="1" id="KW-0472">Membrane</keyword>
<reference evidence="3" key="1">
    <citation type="submission" date="2013-08" db="EMBL/GenBank/DDBJ databases">
        <authorList>
            <person name="Mendez C."/>
            <person name="Richter M."/>
            <person name="Ferrer M."/>
            <person name="Sanchez J."/>
        </authorList>
    </citation>
    <scope>NUCLEOTIDE SEQUENCE</scope>
</reference>
<accession>T0ZN08</accession>
<dbReference type="PANTHER" id="PTHR38038:SF1">
    <property type="entry name" value="PENICILLIN-BINDING PROTEIN ACTIVATOR LPOA"/>
    <property type="match status" value="1"/>
</dbReference>
<evidence type="ECO:0000256" key="1">
    <source>
        <dbReference type="ARBA" id="ARBA00023136"/>
    </source>
</evidence>
<feature type="non-terminal residue" evidence="3">
    <location>
        <position position="1"/>
    </location>
</feature>
<evidence type="ECO:0000256" key="2">
    <source>
        <dbReference type="SAM" id="MobiDB-lite"/>
    </source>
</evidence>
<proteinExistence type="predicted"/>
<dbReference type="Gene3D" id="3.40.50.2300">
    <property type="match status" value="1"/>
</dbReference>
<reference evidence="3" key="2">
    <citation type="journal article" date="2014" name="ISME J.">
        <title>Microbial stratification in low pH oxic and suboxic macroscopic growths along an acid mine drainage.</title>
        <authorList>
            <person name="Mendez-Garcia C."/>
            <person name="Mesa V."/>
            <person name="Sprenger R.R."/>
            <person name="Richter M."/>
            <person name="Diez M.S."/>
            <person name="Solano J."/>
            <person name="Bargiela R."/>
            <person name="Golyshina O.V."/>
            <person name="Manteca A."/>
            <person name="Ramos J.L."/>
            <person name="Gallego J.R."/>
            <person name="Llorente I."/>
            <person name="Martins Dos Santos V.A."/>
            <person name="Jensen O.N."/>
            <person name="Pelaez A.I."/>
            <person name="Sanchez J."/>
            <person name="Ferrer M."/>
        </authorList>
    </citation>
    <scope>NUCLEOTIDE SEQUENCE</scope>
</reference>
<dbReference type="EMBL" id="AUZX01014792">
    <property type="protein sequence ID" value="EQD31180.1"/>
    <property type="molecule type" value="Genomic_DNA"/>
</dbReference>
<dbReference type="GO" id="GO:0031241">
    <property type="term" value="C:periplasmic side of cell outer membrane"/>
    <property type="evidence" value="ECO:0007669"/>
    <property type="project" value="TreeGrafter"/>
</dbReference>
<protein>
    <submittedName>
        <fullName evidence="3">LppC putative lipoprotein</fullName>
    </submittedName>
</protein>
<dbReference type="PANTHER" id="PTHR38038">
    <property type="entry name" value="PENICILLIN-BINDING PROTEIN ACTIVATOR LPOA"/>
    <property type="match status" value="1"/>
</dbReference>
<feature type="non-terminal residue" evidence="3">
    <location>
        <position position="162"/>
    </location>
</feature>